<protein>
    <recommendedName>
        <fullName evidence="3">mRNA interferase MazF</fullName>
    </recommendedName>
</protein>
<reference evidence="1 2" key="1">
    <citation type="submission" date="2016-03" db="EMBL/GenBank/DDBJ databases">
        <authorList>
            <person name="Zhang H."/>
            <person name="Liu R."/>
            <person name="Wang M."/>
            <person name="Wang H."/>
            <person name="Wang L."/>
            <person name="Song L."/>
        </authorList>
    </citation>
    <scope>NUCLEOTIDE SEQUENCE [LARGE SCALE GENOMIC DNA]</scope>
    <source>
        <strain evidence="1 2">DSM 16098</strain>
    </source>
</reference>
<dbReference type="InterPro" id="IPR003477">
    <property type="entry name" value="PemK-like"/>
</dbReference>
<evidence type="ECO:0000313" key="1">
    <source>
        <dbReference type="EMBL" id="KYL33890.1"/>
    </source>
</evidence>
<dbReference type="Pfam" id="PF02452">
    <property type="entry name" value="PemK_toxin"/>
    <property type="match status" value="1"/>
</dbReference>
<name>A0ABR5VU53_9GAMM</name>
<gene>
    <name evidence="1" type="ORF">A2I98_12975</name>
</gene>
<dbReference type="Gene3D" id="2.30.30.110">
    <property type="match status" value="1"/>
</dbReference>
<dbReference type="EMBL" id="LVCM01000013">
    <property type="protein sequence ID" value="KYL33890.1"/>
    <property type="molecule type" value="Genomic_DNA"/>
</dbReference>
<evidence type="ECO:0008006" key="3">
    <source>
        <dbReference type="Google" id="ProtNLM"/>
    </source>
</evidence>
<organism evidence="1 2">
    <name type="scientific">Pseudoalteromonas agarivorans</name>
    <dbReference type="NCBI Taxonomy" id="176102"/>
    <lineage>
        <taxon>Bacteria</taxon>
        <taxon>Pseudomonadati</taxon>
        <taxon>Pseudomonadota</taxon>
        <taxon>Gammaproteobacteria</taxon>
        <taxon>Alteromonadales</taxon>
        <taxon>Pseudoalteromonadaceae</taxon>
        <taxon>Pseudoalteromonas</taxon>
    </lineage>
</organism>
<evidence type="ECO:0000313" key="2">
    <source>
        <dbReference type="Proteomes" id="UP000075621"/>
    </source>
</evidence>
<dbReference type="Proteomes" id="UP000075621">
    <property type="component" value="Unassembled WGS sequence"/>
</dbReference>
<dbReference type="InterPro" id="IPR011067">
    <property type="entry name" value="Plasmid_toxin/cell-grow_inhib"/>
</dbReference>
<accession>A0ABR5VU53</accession>
<comment type="caution">
    <text evidence="1">The sequence shown here is derived from an EMBL/GenBank/DDBJ whole genome shotgun (WGS) entry which is preliminary data.</text>
</comment>
<dbReference type="SUPFAM" id="SSF50118">
    <property type="entry name" value="Cell growth inhibitor/plasmid maintenance toxic component"/>
    <property type="match status" value="1"/>
</dbReference>
<proteinExistence type="predicted"/>
<dbReference type="RefSeq" id="WP_064385900.1">
    <property type="nucleotide sequence ID" value="NZ_LVCM01000013.1"/>
</dbReference>
<sequence length="136" mass="15432">MLKFHPKKGTLLCCDFSVGFKAPEMVKIRPVVVVSPKLPGRPELCTVVPISSVEPTPLQQYHHKMNINSLTPRLQQTDCWAKCDMIYTVALERLDRLREKEKSGKRIYLSKQITKEDLQAIEIAILNGLGLNKFLG</sequence>